<name>H6LA60_SAPGL</name>
<comment type="similarity">
    <text evidence="3">Belongs to the peptidase M1 family.</text>
</comment>
<dbReference type="InterPro" id="IPR014782">
    <property type="entry name" value="Peptidase_M1_dom"/>
</dbReference>
<dbReference type="CDD" id="cd09603">
    <property type="entry name" value="M1_APN_like"/>
    <property type="match status" value="1"/>
</dbReference>
<keyword evidence="11" id="KW-0482">Metalloprotease</keyword>
<dbReference type="GO" id="GO:0070006">
    <property type="term" value="F:metalloaminopeptidase activity"/>
    <property type="evidence" value="ECO:0007669"/>
    <property type="project" value="TreeGrafter"/>
</dbReference>
<dbReference type="InterPro" id="IPR016024">
    <property type="entry name" value="ARM-type_fold"/>
</dbReference>
<dbReference type="InterPro" id="IPR027268">
    <property type="entry name" value="Peptidase_M4/M1_CTD_sf"/>
</dbReference>
<evidence type="ECO:0000313" key="15">
    <source>
        <dbReference type="Proteomes" id="UP000007519"/>
    </source>
</evidence>
<dbReference type="Gene3D" id="1.10.390.10">
    <property type="entry name" value="Neutral Protease Domain 2"/>
    <property type="match status" value="1"/>
</dbReference>
<dbReference type="AlphaFoldDB" id="H6LA60"/>
<keyword evidence="6 14" id="KW-0031">Aminopeptidase</keyword>
<evidence type="ECO:0000256" key="1">
    <source>
        <dbReference type="ARBA" id="ARBA00000098"/>
    </source>
</evidence>
<keyword evidence="7" id="KW-0645">Protease</keyword>
<dbReference type="GO" id="GO:0005737">
    <property type="term" value="C:cytoplasm"/>
    <property type="evidence" value="ECO:0007669"/>
    <property type="project" value="TreeGrafter"/>
</dbReference>
<dbReference type="eggNOG" id="COG1413">
    <property type="taxonomic scope" value="Bacteria"/>
</dbReference>
<dbReference type="GO" id="GO:0016020">
    <property type="term" value="C:membrane"/>
    <property type="evidence" value="ECO:0007669"/>
    <property type="project" value="TreeGrafter"/>
</dbReference>
<dbReference type="GO" id="GO:0042277">
    <property type="term" value="F:peptide binding"/>
    <property type="evidence" value="ECO:0007669"/>
    <property type="project" value="TreeGrafter"/>
</dbReference>
<evidence type="ECO:0000256" key="9">
    <source>
        <dbReference type="ARBA" id="ARBA00022801"/>
    </source>
</evidence>
<dbReference type="EMBL" id="CP002831">
    <property type="protein sequence ID" value="AFC25528.1"/>
    <property type="molecule type" value="Genomic_DNA"/>
</dbReference>
<dbReference type="eggNOG" id="COG0308">
    <property type="taxonomic scope" value="Bacteria"/>
</dbReference>
<gene>
    <name evidence="14" type="primary">pepN</name>
    <name evidence="14" type="ordered locus">SGRA_2800</name>
</gene>
<reference evidence="14 15" key="1">
    <citation type="journal article" date="2012" name="Stand. Genomic Sci.">
        <title>Complete genome sequencing and analysis of Saprospira grandis str. Lewin, a predatory marine bacterium.</title>
        <authorList>
            <person name="Saw J.H."/>
            <person name="Yuryev A."/>
            <person name="Kanbe M."/>
            <person name="Hou S."/>
            <person name="Young A.G."/>
            <person name="Aizawa S."/>
            <person name="Alam M."/>
        </authorList>
    </citation>
    <scope>NUCLEOTIDE SEQUENCE [LARGE SCALE GENOMIC DNA]</scope>
    <source>
        <strain evidence="14 15">Lewin</strain>
    </source>
</reference>
<dbReference type="InterPro" id="IPR001930">
    <property type="entry name" value="Peptidase_M1"/>
</dbReference>
<dbReference type="GO" id="GO:0005615">
    <property type="term" value="C:extracellular space"/>
    <property type="evidence" value="ECO:0007669"/>
    <property type="project" value="TreeGrafter"/>
</dbReference>
<keyword evidence="8" id="KW-0479">Metal-binding</keyword>
<dbReference type="Proteomes" id="UP000007519">
    <property type="component" value="Chromosome"/>
</dbReference>
<evidence type="ECO:0000256" key="8">
    <source>
        <dbReference type="ARBA" id="ARBA00022723"/>
    </source>
</evidence>
<evidence type="ECO:0000256" key="6">
    <source>
        <dbReference type="ARBA" id="ARBA00022438"/>
    </source>
</evidence>
<dbReference type="RefSeq" id="WP_015693134.1">
    <property type="nucleotide sequence ID" value="NC_016940.1"/>
</dbReference>
<protein>
    <recommendedName>
        <fullName evidence="5">Aminopeptidase N</fullName>
        <ecNumber evidence="4">3.4.11.2</ecNumber>
    </recommendedName>
</protein>
<evidence type="ECO:0000256" key="7">
    <source>
        <dbReference type="ARBA" id="ARBA00022670"/>
    </source>
</evidence>
<dbReference type="InterPro" id="IPR050344">
    <property type="entry name" value="Peptidase_M1_aminopeptidases"/>
</dbReference>
<dbReference type="STRING" id="984262.SGRA_2800"/>
<keyword evidence="9 14" id="KW-0378">Hydrolase</keyword>
<dbReference type="GO" id="GO:0008270">
    <property type="term" value="F:zinc ion binding"/>
    <property type="evidence" value="ECO:0007669"/>
    <property type="project" value="InterPro"/>
</dbReference>
<dbReference type="Pfam" id="PF17900">
    <property type="entry name" value="Peptidase_M1_N"/>
    <property type="match status" value="1"/>
</dbReference>
<dbReference type="GO" id="GO:0006508">
    <property type="term" value="P:proteolysis"/>
    <property type="evidence" value="ECO:0007669"/>
    <property type="project" value="UniProtKB-KW"/>
</dbReference>
<dbReference type="InterPro" id="IPR045357">
    <property type="entry name" value="Aminopeptidase_N-like_N"/>
</dbReference>
<dbReference type="Gene3D" id="1.25.10.10">
    <property type="entry name" value="Leucine-rich Repeat Variant"/>
    <property type="match status" value="1"/>
</dbReference>
<dbReference type="PRINTS" id="PR00756">
    <property type="entry name" value="ALADIPTASE"/>
</dbReference>
<dbReference type="EC" id="3.4.11.2" evidence="4"/>
<dbReference type="SUPFAM" id="SSF63737">
    <property type="entry name" value="Leukotriene A4 hydrolase N-terminal domain"/>
    <property type="match status" value="1"/>
</dbReference>
<dbReference type="Pfam" id="PF01433">
    <property type="entry name" value="Peptidase_M1"/>
    <property type="match status" value="1"/>
</dbReference>
<dbReference type="GO" id="GO:0016285">
    <property type="term" value="F:alanyl aminopeptidase activity"/>
    <property type="evidence" value="ECO:0007669"/>
    <property type="project" value="UniProtKB-EC"/>
</dbReference>
<dbReference type="OrthoDB" id="100605at2"/>
<evidence type="ECO:0000256" key="10">
    <source>
        <dbReference type="ARBA" id="ARBA00022833"/>
    </source>
</evidence>
<dbReference type="KEGG" id="sgn:SGRA_2800"/>
<dbReference type="GO" id="GO:0043171">
    <property type="term" value="P:peptide catabolic process"/>
    <property type="evidence" value="ECO:0007669"/>
    <property type="project" value="TreeGrafter"/>
</dbReference>
<organism evidence="14 15">
    <name type="scientific">Saprospira grandis (strain Lewin)</name>
    <dbReference type="NCBI Taxonomy" id="984262"/>
    <lineage>
        <taxon>Bacteria</taxon>
        <taxon>Pseudomonadati</taxon>
        <taxon>Bacteroidota</taxon>
        <taxon>Saprospiria</taxon>
        <taxon>Saprospirales</taxon>
        <taxon>Saprospiraceae</taxon>
        <taxon>Saprospira</taxon>
    </lineage>
</organism>
<evidence type="ECO:0000259" key="12">
    <source>
        <dbReference type="Pfam" id="PF01433"/>
    </source>
</evidence>
<evidence type="ECO:0000256" key="4">
    <source>
        <dbReference type="ARBA" id="ARBA00012564"/>
    </source>
</evidence>
<comment type="catalytic activity">
    <reaction evidence="1">
        <text>Release of an N-terminal amino acid, Xaa-|-Yaa- from a peptide, amide or arylamide. Xaa is preferably Ala, but may be most amino acids including Pro (slow action). When a terminal hydrophobic residue is followed by a prolyl residue, the two may be released as an intact Xaa-Pro dipeptide.</text>
        <dbReference type="EC" id="3.4.11.2"/>
    </reaction>
</comment>
<evidence type="ECO:0000256" key="11">
    <source>
        <dbReference type="ARBA" id="ARBA00023049"/>
    </source>
</evidence>
<dbReference type="InterPro" id="IPR011989">
    <property type="entry name" value="ARM-like"/>
</dbReference>
<evidence type="ECO:0000313" key="14">
    <source>
        <dbReference type="EMBL" id="AFC25528.1"/>
    </source>
</evidence>
<feature type="domain" description="Aminopeptidase N-like N-terminal" evidence="13">
    <location>
        <begin position="72"/>
        <end position="262"/>
    </location>
</feature>
<dbReference type="Pfam" id="PF13646">
    <property type="entry name" value="HEAT_2"/>
    <property type="match status" value="1"/>
</dbReference>
<dbReference type="SUPFAM" id="SSF55486">
    <property type="entry name" value="Metalloproteases ('zincins'), catalytic domain"/>
    <property type="match status" value="1"/>
</dbReference>
<dbReference type="PROSITE" id="PS51257">
    <property type="entry name" value="PROKAR_LIPOPROTEIN"/>
    <property type="match status" value="1"/>
</dbReference>
<evidence type="ECO:0000256" key="3">
    <source>
        <dbReference type="ARBA" id="ARBA00010136"/>
    </source>
</evidence>
<proteinExistence type="inferred from homology"/>
<feature type="domain" description="Peptidase M1 membrane alanine aminopeptidase" evidence="12">
    <location>
        <begin position="301"/>
        <end position="508"/>
    </location>
</feature>
<dbReference type="PANTHER" id="PTHR11533:SF174">
    <property type="entry name" value="PUROMYCIN-SENSITIVE AMINOPEPTIDASE-RELATED"/>
    <property type="match status" value="1"/>
</dbReference>
<keyword evidence="15" id="KW-1185">Reference proteome</keyword>
<evidence type="ECO:0000256" key="5">
    <source>
        <dbReference type="ARBA" id="ARBA00015611"/>
    </source>
</evidence>
<dbReference type="PANTHER" id="PTHR11533">
    <property type="entry name" value="PROTEASE M1 ZINC METALLOPROTEASE"/>
    <property type="match status" value="1"/>
</dbReference>
<evidence type="ECO:0000256" key="2">
    <source>
        <dbReference type="ARBA" id="ARBA00001947"/>
    </source>
</evidence>
<keyword evidence="10" id="KW-0862">Zinc</keyword>
<accession>H6LA60</accession>
<sequence>MVQISKKALFWGSLMGLAMMGTSCKTSSKVKKEEVVEYIDYELEPVEVTANRLDFDRAVYNPSYTRRNDLLHTDLEVRFDWNKKYLLGKAKLTIKPLFYPTDSLRLDAKGFDIQKVAILQGGQEKKLQYKYEDQKNLFIQLDRSYSREESYQILVEYTAKPDELPIGGSAAITADKGLYFINPDGKNPDKPQQIWTQGETESSSCWFPTIDRPNERTTQEIKITVQDRFQTLSNGLLISSRKNEDGSRTDHWKMEQNHAPYLFMMAIGEFARSTEEWNGKLLEYYVEAEYAEHAKAIFPQTPEMLSFFSARLGYDYPWPKYSQVVVRDYVSGAMENTTGVIFGEYMQKTSRELIDNTSNEGVVAHEMMHHWFGDLVTCESWANLPLNESFANYGEYLWFEHRYGRDFADYKRMNEVRGYMNQAVLQDDAHPLIHYGYEDKEDMFDAHSYNKGGAILHMLRKYLGDDAFFESLKHYLHKNEYSAAEADELRLAFEEVTGEDLNWFFNQWFYKAGHPKLNIKRSYSDSSKTLVVELEQTQDYSQSTVFILPMELAIYTPSAGDLPIIKQIRMDQQKQRFEFPLDEAPTWVAVDRERMLLAERAEEQSKEEWAAQYRLSARFQDRYDALQKIKYDQGEEKMRKLFWTALQDPAWPIRAMACDYVKAQSEEETKSLIAKLSKMAEEDPHSQVRMAALQQLGRIGDASILPTVKKIMANQEEAYSVIYGAFKAIQQIDQNLALELAKELEQEQNPTLLMGIAELYGQTGDRQYLPFFSKNWQKTENYGAISFFGQYQKLLVAIADDNLTLEKVKTLKEIGSNPKNDLWHRYAAANALYDLQKAYFEKAPYEEIQKALKTVIEKEENSNLKNLYQNWKVN</sequence>
<dbReference type="SUPFAM" id="SSF48371">
    <property type="entry name" value="ARM repeat"/>
    <property type="match status" value="1"/>
</dbReference>
<dbReference type="HOGENOM" id="CLU_014298_0_0_10"/>
<evidence type="ECO:0000259" key="13">
    <source>
        <dbReference type="Pfam" id="PF17900"/>
    </source>
</evidence>
<dbReference type="InterPro" id="IPR042097">
    <property type="entry name" value="Aminopeptidase_N-like_N_sf"/>
</dbReference>
<comment type="cofactor">
    <cofactor evidence="2">
        <name>Zn(2+)</name>
        <dbReference type="ChEBI" id="CHEBI:29105"/>
    </cofactor>
</comment>
<dbReference type="Gene3D" id="2.60.40.1730">
    <property type="entry name" value="tricorn interacting facor f3 domain"/>
    <property type="match status" value="1"/>
</dbReference>